<reference evidence="1" key="2">
    <citation type="submission" date="2020-11" db="EMBL/GenBank/DDBJ databases">
        <authorList>
            <person name="McCartney M.A."/>
            <person name="Auch B."/>
            <person name="Kono T."/>
            <person name="Mallez S."/>
            <person name="Becker A."/>
            <person name="Gohl D.M."/>
            <person name="Silverstein K.A.T."/>
            <person name="Koren S."/>
            <person name="Bechman K.B."/>
            <person name="Herman A."/>
            <person name="Abrahante J.E."/>
            <person name="Garbe J."/>
        </authorList>
    </citation>
    <scope>NUCLEOTIDE SEQUENCE</scope>
    <source>
        <strain evidence="1">Duluth1</strain>
        <tissue evidence="1">Whole animal</tissue>
    </source>
</reference>
<accession>A0A9D3Y1Q1</accession>
<dbReference type="AlphaFoldDB" id="A0A9D3Y1Q1"/>
<organism evidence="1 2">
    <name type="scientific">Dreissena polymorpha</name>
    <name type="common">Zebra mussel</name>
    <name type="synonym">Mytilus polymorpha</name>
    <dbReference type="NCBI Taxonomy" id="45954"/>
    <lineage>
        <taxon>Eukaryota</taxon>
        <taxon>Metazoa</taxon>
        <taxon>Spiralia</taxon>
        <taxon>Lophotrochozoa</taxon>
        <taxon>Mollusca</taxon>
        <taxon>Bivalvia</taxon>
        <taxon>Autobranchia</taxon>
        <taxon>Heteroconchia</taxon>
        <taxon>Euheterodonta</taxon>
        <taxon>Imparidentia</taxon>
        <taxon>Neoheterodontei</taxon>
        <taxon>Myida</taxon>
        <taxon>Dreissenoidea</taxon>
        <taxon>Dreissenidae</taxon>
        <taxon>Dreissena</taxon>
    </lineage>
</organism>
<keyword evidence="2" id="KW-1185">Reference proteome</keyword>
<reference evidence="1" key="1">
    <citation type="journal article" date="2019" name="bioRxiv">
        <title>The Genome of the Zebra Mussel, Dreissena polymorpha: A Resource for Invasive Species Research.</title>
        <authorList>
            <person name="McCartney M.A."/>
            <person name="Auch B."/>
            <person name="Kono T."/>
            <person name="Mallez S."/>
            <person name="Zhang Y."/>
            <person name="Obille A."/>
            <person name="Becker A."/>
            <person name="Abrahante J.E."/>
            <person name="Garbe J."/>
            <person name="Badalamenti J.P."/>
            <person name="Herman A."/>
            <person name="Mangelson H."/>
            <person name="Liachko I."/>
            <person name="Sullivan S."/>
            <person name="Sone E.D."/>
            <person name="Koren S."/>
            <person name="Silverstein K.A.T."/>
            <person name="Beckman K.B."/>
            <person name="Gohl D.M."/>
        </authorList>
    </citation>
    <scope>NUCLEOTIDE SEQUENCE</scope>
    <source>
        <strain evidence="1">Duluth1</strain>
        <tissue evidence="1">Whole animal</tissue>
    </source>
</reference>
<gene>
    <name evidence="1" type="ORF">DPMN_192165</name>
</gene>
<comment type="caution">
    <text evidence="1">The sequence shown here is derived from an EMBL/GenBank/DDBJ whole genome shotgun (WGS) entry which is preliminary data.</text>
</comment>
<protein>
    <submittedName>
        <fullName evidence="1">Uncharacterized protein</fullName>
    </submittedName>
</protein>
<evidence type="ECO:0000313" key="1">
    <source>
        <dbReference type="EMBL" id="KAH3690285.1"/>
    </source>
</evidence>
<name>A0A9D3Y1Q1_DREPO</name>
<sequence>MEIPEHFTEMSIRLSEVLNNIGAGQKTVLERRETFLWREHMMMISFQLLGKKIFEIFHFGSQSEGTTTPGL</sequence>
<proteinExistence type="predicted"/>
<dbReference type="EMBL" id="JAIWYP010000070">
    <property type="protein sequence ID" value="KAH3690285.1"/>
    <property type="molecule type" value="Genomic_DNA"/>
</dbReference>
<dbReference type="Proteomes" id="UP000828390">
    <property type="component" value="Unassembled WGS sequence"/>
</dbReference>
<evidence type="ECO:0000313" key="2">
    <source>
        <dbReference type="Proteomes" id="UP000828390"/>
    </source>
</evidence>